<organism evidence="2 3">
    <name type="scientific">Gaoshiqia sediminis</name>
    <dbReference type="NCBI Taxonomy" id="2986998"/>
    <lineage>
        <taxon>Bacteria</taxon>
        <taxon>Pseudomonadati</taxon>
        <taxon>Bacteroidota</taxon>
        <taxon>Bacteroidia</taxon>
        <taxon>Marinilabiliales</taxon>
        <taxon>Prolixibacteraceae</taxon>
        <taxon>Gaoshiqia</taxon>
    </lineage>
</organism>
<evidence type="ECO:0000256" key="1">
    <source>
        <dbReference type="SAM" id="SignalP"/>
    </source>
</evidence>
<name>A0AA41Y891_9BACT</name>
<dbReference type="AlphaFoldDB" id="A0AA41Y891"/>
<evidence type="ECO:0000313" key="3">
    <source>
        <dbReference type="Proteomes" id="UP001163821"/>
    </source>
</evidence>
<feature type="chain" id="PRO_5041204586" evidence="1">
    <location>
        <begin position="21"/>
        <end position="56"/>
    </location>
</feature>
<reference evidence="2" key="1">
    <citation type="submission" date="2022-10" db="EMBL/GenBank/DDBJ databases">
        <title>Gaoshiqiia sediminis gen. nov., sp. nov., isolated from coastal sediment.</title>
        <authorList>
            <person name="Yu W.X."/>
            <person name="Mu D.S."/>
            <person name="Du J.Z."/>
            <person name="Liang Y.Q."/>
        </authorList>
    </citation>
    <scope>NUCLEOTIDE SEQUENCE</scope>
    <source>
        <strain evidence="2">A06</strain>
    </source>
</reference>
<dbReference type="EMBL" id="JAPAAF010000011">
    <property type="protein sequence ID" value="MCW0482992.1"/>
    <property type="molecule type" value="Genomic_DNA"/>
</dbReference>
<keyword evidence="1" id="KW-0732">Signal</keyword>
<sequence>MKYRLILLALVGLMAFFTSCKTCECPAYSRGESLQPQGPFMQKQATVRTGGAAINS</sequence>
<keyword evidence="3" id="KW-1185">Reference proteome</keyword>
<comment type="caution">
    <text evidence="2">The sequence shown here is derived from an EMBL/GenBank/DDBJ whole genome shotgun (WGS) entry which is preliminary data.</text>
</comment>
<proteinExistence type="predicted"/>
<accession>A0AA41Y891</accession>
<dbReference type="RefSeq" id="WP_282591595.1">
    <property type="nucleotide sequence ID" value="NZ_JAPAAF010000011.1"/>
</dbReference>
<evidence type="ECO:0000313" key="2">
    <source>
        <dbReference type="EMBL" id="MCW0482992.1"/>
    </source>
</evidence>
<protein>
    <submittedName>
        <fullName evidence="2">Uncharacterized protein</fullName>
    </submittedName>
</protein>
<dbReference type="PROSITE" id="PS51257">
    <property type="entry name" value="PROKAR_LIPOPROTEIN"/>
    <property type="match status" value="1"/>
</dbReference>
<feature type="signal peptide" evidence="1">
    <location>
        <begin position="1"/>
        <end position="20"/>
    </location>
</feature>
<dbReference type="Proteomes" id="UP001163821">
    <property type="component" value="Unassembled WGS sequence"/>
</dbReference>
<gene>
    <name evidence="2" type="ORF">N2K84_09650</name>
</gene>